<dbReference type="KEGG" id="halt:IM660_10565"/>
<evidence type="ECO:0000256" key="1">
    <source>
        <dbReference type="ARBA" id="ARBA00009353"/>
    </source>
</evidence>
<feature type="domain" description="NAD-dependent epimerase/dehydratase" evidence="2">
    <location>
        <begin position="4"/>
        <end position="213"/>
    </location>
</feature>
<evidence type="ECO:0000313" key="5">
    <source>
        <dbReference type="Proteomes" id="UP000593758"/>
    </source>
</evidence>
<dbReference type="Gene3D" id="3.40.50.720">
    <property type="entry name" value="NAD(P)-binding Rossmann-like Domain"/>
    <property type="match status" value="1"/>
</dbReference>
<name>A0A7M1SNL4_9MICO</name>
<gene>
    <name evidence="4" type="ORF">IM660_10565</name>
</gene>
<dbReference type="CDD" id="cd05242">
    <property type="entry name" value="SDR_a8"/>
    <property type="match status" value="1"/>
</dbReference>
<evidence type="ECO:0000313" key="4">
    <source>
        <dbReference type="EMBL" id="QOR69170.1"/>
    </source>
</evidence>
<dbReference type="AlphaFoldDB" id="A0A7M1SNL4"/>
<evidence type="ECO:0000259" key="2">
    <source>
        <dbReference type="Pfam" id="PF01370"/>
    </source>
</evidence>
<dbReference type="NCBIfam" id="TIGR01777">
    <property type="entry name" value="yfcH"/>
    <property type="match status" value="1"/>
</dbReference>
<dbReference type="InterPro" id="IPR001509">
    <property type="entry name" value="Epimerase_deHydtase"/>
</dbReference>
<accession>A0A7M1SNL4</accession>
<dbReference type="InterPro" id="IPR010099">
    <property type="entry name" value="SDR39U1"/>
</dbReference>
<comment type="similarity">
    <text evidence="1">Belongs to the NAD(P)-dependent epimerase/dehydratase family. SDR39U1 subfamily.</text>
</comment>
<sequence length="304" mass="32240">MAVVLIAGSSGFLGSSLTERLRSQGHEVRRLVRRSSLAPDELSWDPAAGRLELSALDDVTHVVNLAGAGVGDKRWTRARKQAILSSRVASTALLASRIAAVEDGRITLVNASAVGYYGDRGDEELTEQVPAGDGFLAGVCRAWERAADPAREAGHRVVHLRTGIVLDPAGGALARMLPLIRLGLAGPLGSGRQWWPWITQEDVLGATTHLLFRTDVAGPVNIVGPQPQRNRDVIAALATAAHRPSLLPVPTFALRIALGEFATELTASQRALPQALVDSGYTFTWPDLATAAEHLISAPGRDSA</sequence>
<evidence type="ECO:0000259" key="3">
    <source>
        <dbReference type="Pfam" id="PF08338"/>
    </source>
</evidence>
<keyword evidence="5" id="KW-1185">Reference proteome</keyword>
<dbReference type="Pfam" id="PF08338">
    <property type="entry name" value="DUF1731"/>
    <property type="match status" value="1"/>
</dbReference>
<dbReference type="SUPFAM" id="SSF51735">
    <property type="entry name" value="NAD(P)-binding Rossmann-fold domains"/>
    <property type="match status" value="1"/>
</dbReference>
<dbReference type="InterPro" id="IPR036291">
    <property type="entry name" value="NAD(P)-bd_dom_sf"/>
</dbReference>
<dbReference type="Pfam" id="PF01370">
    <property type="entry name" value="Epimerase"/>
    <property type="match status" value="1"/>
</dbReference>
<dbReference type="RefSeq" id="WP_193495338.1">
    <property type="nucleotide sequence ID" value="NZ_CP063169.1"/>
</dbReference>
<feature type="domain" description="DUF1731" evidence="3">
    <location>
        <begin position="249"/>
        <end position="295"/>
    </location>
</feature>
<protein>
    <submittedName>
        <fullName evidence="4">TIGR01777 family protein</fullName>
    </submittedName>
</protein>
<dbReference type="PANTHER" id="PTHR11092:SF0">
    <property type="entry name" value="EPIMERASE FAMILY PROTEIN SDR39U1"/>
    <property type="match status" value="1"/>
</dbReference>
<organism evidence="4 5">
    <name type="scientific">Ruania alkalisoli</name>
    <dbReference type="NCBI Taxonomy" id="2779775"/>
    <lineage>
        <taxon>Bacteria</taxon>
        <taxon>Bacillati</taxon>
        <taxon>Actinomycetota</taxon>
        <taxon>Actinomycetes</taxon>
        <taxon>Micrococcales</taxon>
        <taxon>Ruaniaceae</taxon>
        <taxon>Ruania</taxon>
    </lineage>
</organism>
<reference evidence="4 5" key="1">
    <citation type="submission" date="2020-10" db="EMBL/GenBank/DDBJ databases">
        <title>Haloactinobacterium sp. RN3S43, a bacterium isolated from saline soil.</title>
        <authorList>
            <person name="Sun J.-Q."/>
        </authorList>
    </citation>
    <scope>NUCLEOTIDE SEQUENCE [LARGE SCALE GENOMIC DNA]</scope>
    <source>
        <strain evidence="4 5">RN3S43</strain>
    </source>
</reference>
<dbReference type="InterPro" id="IPR013549">
    <property type="entry name" value="DUF1731"/>
</dbReference>
<dbReference type="PANTHER" id="PTHR11092">
    <property type="entry name" value="SUGAR NUCLEOTIDE EPIMERASE RELATED"/>
    <property type="match status" value="1"/>
</dbReference>
<dbReference type="EMBL" id="CP063169">
    <property type="protein sequence ID" value="QOR69170.1"/>
    <property type="molecule type" value="Genomic_DNA"/>
</dbReference>
<proteinExistence type="inferred from homology"/>
<dbReference type="Proteomes" id="UP000593758">
    <property type="component" value="Chromosome"/>
</dbReference>